<name>A0A5J4UYM8_9EUKA</name>
<feature type="compositionally biased region" description="Polar residues" evidence="8">
    <location>
        <begin position="489"/>
        <end position="499"/>
    </location>
</feature>
<dbReference type="GO" id="GO:0016887">
    <property type="term" value="F:ATP hydrolysis activity"/>
    <property type="evidence" value="ECO:0007669"/>
    <property type="project" value="InterPro"/>
</dbReference>
<feature type="domain" description="ABC transporter" evidence="10">
    <location>
        <begin position="960"/>
        <end position="1231"/>
    </location>
</feature>
<reference evidence="12 13" key="1">
    <citation type="submission" date="2019-03" db="EMBL/GenBank/DDBJ databases">
        <title>Single cell metagenomics reveals metabolic interactions within the superorganism composed of flagellate Streblomastix strix and complex community of Bacteroidetes bacteria on its surface.</title>
        <authorList>
            <person name="Treitli S.C."/>
            <person name="Kolisko M."/>
            <person name="Husnik F."/>
            <person name="Keeling P."/>
            <person name="Hampl V."/>
        </authorList>
    </citation>
    <scope>NUCLEOTIDE SEQUENCE [LARGE SCALE GENOMIC DNA]</scope>
    <source>
        <strain evidence="12">ST1C</strain>
    </source>
</reference>
<feature type="transmembrane region" description="Helical" evidence="9">
    <location>
        <begin position="640"/>
        <end position="665"/>
    </location>
</feature>
<dbReference type="InterPro" id="IPR003439">
    <property type="entry name" value="ABC_transporter-like_ATP-bd"/>
</dbReference>
<keyword evidence="5" id="KW-0067">ATP-binding</keyword>
<dbReference type="CDD" id="cd18580">
    <property type="entry name" value="ABC_6TM_ABCC_D2"/>
    <property type="match status" value="1"/>
</dbReference>
<dbReference type="PROSITE" id="PS50893">
    <property type="entry name" value="ABC_TRANSPORTER_2"/>
    <property type="match status" value="2"/>
</dbReference>
<dbReference type="OrthoDB" id="6500128at2759"/>
<evidence type="ECO:0000256" key="3">
    <source>
        <dbReference type="ARBA" id="ARBA00022692"/>
    </source>
</evidence>
<dbReference type="SUPFAM" id="SSF52540">
    <property type="entry name" value="P-loop containing nucleoside triphosphate hydrolases"/>
    <property type="match status" value="3"/>
</dbReference>
<dbReference type="PROSITE" id="PS50929">
    <property type="entry name" value="ABC_TM1F"/>
    <property type="match status" value="1"/>
</dbReference>
<feature type="compositionally biased region" description="Low complexity" evidence="8">
    <location>
        <begin position="474"/>
        <end position="488"/>
    </location>
</feature>
<feature type="transmembrane region" description="Helical" evidence="9">
    <location>
        <begin position="711"/>
        <end position="732"/>
    </location>
</feature>
<dbReference type="InterPro" id="IPR027417">
    <property type="entry name" value="P-loop_NTPase"/>
</dbReference>
<dbReference type="SUPFAM" id="SSF90123">
    <property type="entry name" value="ABC transporter transmembrane region"/>
    <property type="match status" value="1"/>
</dbReference>
<accession>A0A5J4UYM8</accession>
<dbReference type="InterPro" id="IPR036640">
    <property type="entry name" value="ABC1_TM_sf"/>
</dbReference>
<dbReference type="CDD" id="cd03244">
    <property type="entry name" value="ABCC_MRP_domain2"/>
    <property type="match status" value="1"/>
</dbReference>
<feature type="region of interest" description="Disordered" evidence="8">
    <location>
        <begin position="448"/>
        <end position="467"/>
    </location>
</feature>
<dbReference type="InterPro" id="IPR050173">
    <property type="entry name" value="ABC_transporter_C-like"/>
</dbReference>
<evidence type="ECO:0000256" key="1">
    <source>
        <dbReference type="ARBA" id="ARBA00004141"/>
    </source>
</evidence>
<feature type="region of interest" description="Disordered" evidence="8">
    <location>
        <begin position="474"/>
        <end position="499"/>
    </location>
</feature>
<dbReference type="AlphaFoldDB" id="A0A5J4UYM8"/>
<protein>
    <submittedName>
        <fullName evidence="12">Putative canalicular multispecific organic anion transporter</fullName>
    </submittedName>
</protein>
<feature type="transmembrane region" description="Helical" evidence="9">
    <location>
        <begin position="595"/>
        <end position="620"/>
    </location>
</feature>
<feature type="transmembrane region" description="Helical" evidence="9">
    <location>
        <begin position="823"/>
        <end position="846"/>
    </location>
</feature>
<evidence type="ECO:0000256" key="2">
    <source>
        <dbReference type="ARBA" id="ARBA00022448"/>
    </source>
</evidence>
<evidence type="ECO:0000256" key="9">
    <source>
        <dbReference type="SAM" id="Phobius"/>
    </source>
</evidence>
<keyword evidence="2" id="KW-0813">Transport</keyword>
<evidence type="ECO:0000256" key="4">
    <source>
        <dbReference type="ARBA" id="ARBA00022741"/>
    </source>
</evidence>
<evidence type="ECO:0000313" key="12">
    <source>
        <dbReference type="EMBL" id="KAA6375310.1"/>
    </source>
</evidence>
<dbReference type="FunFam" id="3.40.50.300:FF:000997">
    <property type="entry name" value="Multidrug resistance-associated protein 1"/>
    <property type="match status" value="1"/>
</dbReference>
<evidence type="ECO:0000256" key="6">
    <source>
        <dbReference type="ARBA" id="ARBA00022989"/>
    </source>
</evidence>
<keyword evidence="4" id="KW-0547">Nucleotide-binding</keyword>
<evidence type="ECO:0000256" key="7">
    <source>
        <dbReference type="ARBA" id="ARBA00023136"/>
    </source>
</evidence>
<feature type="domain" description="ABC transmembrane type-1" evidence="11">
    <location>
        <begin position="602"/>
        <end position="844"/>
    </location>
</feature>
<dbReference type="Gene3D" id="3.40.50.300">
    <property type="entry name" value="P-loop containing nucleotide triphosphate hydrolases"/>
    <property type="match status" value="2"/>
</dbReference>
<gene>
    <name evidence="12" type="ORF">EZS28_029163</name>
</gene>
<dbReference type="InterPro" id="IPR011527">
    <property type="entry name" value="ABC1_TM_dom"/>
</dbReference>
<dbReference type="InterPro" id="IPR003593">
    <property type="entry name" value="AAA+_ATPase"/>
</dbReference>
<dbReference type="Pfam" id="PF00005">
    <property type="entry name" value="ABC_tran"/>
    <property type="match status" value="2"/>
</dbReference>
<proteinExistence type="predicted"/>
<feature type="domain" description="ABC transporter" evidence="10">
    <location>
        <begin position="169"/>
        <end position="392"/>
    </location>
</feature>
<evidence type="ECO:0000256" key="8">
    <source>
        <dbReference type="SAM" id="MobiDB-lite"/>
    </source>
</evidence>
<feature type="non-terminal residue" evidence="12">
    <location>
        <position position="1231"/>
    </location>
</feature>
<dbReference type="InterPro" id="IPR044726">
    <property type="entry name" value="ABCC_6TM_D2"/>
</dbReference>
<dbReference type="PANTHER" id="PTHR24223">
    <property type="entry name" value="ATP-BINDING CASSETTE SUB-FAMILY C"/>
    <property type="match status" value="1"/>
</dbReference>
<dbReference type="PROSITE" id="PS00211">
    <property type="entry name" value="ABC_TRANSPORTER_1"/>
    <property type="match status" value="1"/>
</dbReference>
<dbReference type="Pfam" id="PF00664">
    <property type="entry name" value="ABC_membrane"/>
    <property type="match status" value="1"/>
</dbReference>
<dbReference type="SMART" id="SM00382">
    <property type="entry name" value="AAA"/>
    <property type="match status" value="2"/>
</dbReference>
<evidence type="ECO:0000259" key="10">
    <source>
        <dbReference type="PROSITE" id="PS50893"/>
    </source>
</evidence>
<evidence type="ECO:0000256" key="5">
    <source>
        <dbReference type="ARBA" id="ARBA00022840"/>
    </source>
</evidence>
<feature type="non-terminal residue" evidence="12">
    <location>
        <position position="1"/>
    </location>
</feature>
<organism evidence="12 13">
    <name type="scientific">Streblomastix strix</name>
    <dbReference type="NCBI Taxonomy" id="222440"/>
    <lineage>
        <taxon>Eukaryota</taxon>
        <taxon>Metamonada</taxon>
        <taxon>Preaxostyla</taxon>
        <taxon>Oxymonadida</taxon>
        <taxon>Streblomastigidae</taxon>
        <taxon>Streblomastix</taxon>
    </lineage>
</organism>
<keyword evidence="7 9" id="KW-0472">Membrane</keyword>
<dbReference type="GO" id="GO:0005524">
    <property type="term" value="F:ATP binding"/>
    <property type="evidence" value="ECO:0007669"/>
    <property type="project" value="UniProtKB-KW"/>
</dbReference>
<dbReference type="GO" id="GO:0140359">
    <property type="term" value="F:ABC-type transporter activity"/>
    <property type="evidence" value="ECO:0007669"/>
    <property type="project" value="InterPro"/>
</dbReference>
<evidence type="ECO:0000259" key="11">
    <source>
        <dbReference type="PROSITE" id="PS50929"/>
    </source>
</evidence>
<dbReference type="GO" id="GO:0016020">
    <property type="term" value="C:membrane"/>
    <property type="evidence" value="ECO:0007669"/>
    <property type="project" value="UniProtKB-SubCell"/>
</dbReference>
<dbReference type="EMBL" id="SNRW01011325">
    <property type="protein sequence ID" value="KAA6375310.1"/>
    <property type="molecule type" value="Genomic_DNA"/>
</dbReference>
<comment type="subcellular location">
    <subcellularLocation>
        <location evidence="1">Membrane</location>
        <topology evidence="1">Multi-pass membrane protein</topology>
    </subcellularLocation>
</comment>
<comment type="caution">
    <text evidence="12">The sequence shown here is derived from an EMBL/GenBank/DDBJ whole genome shotgun (WGS) entry which is preliminary data.</text>
</comment>
<dbReference type="InterPro" id="IPR017871">
    <property type="entry name" value="ABC_transporter-like_CS"/>
</dbReference>
<dbReference type="PANTHER" id="PTHR24223:SF415">
    <property type="entry name" value="FI20190P1"/>
    <property type="match status" value="1"/>
</dbReference>
<dbReference type="CDD" id="cd03250">
    <property type="entry name" value="ABCC_MRP_domain1"/>
    <property type="match status" value="1"/>
</dbReference>
<sequence length="1231" mass="139436">RLFVKRIESIRERQLPSIFSITTFHQLYMSIMHTVPHYLAVASFASYIAAQKVPQERFAIEVMPTVQYLELMAEPAVNLPMYLQAAMMAVVSFRRIRDFINVDYTNIRDDIVEETQINKDLDQDYAVSVVDGYFGLNNSKTNLKTLKQIDIINKKEINHQKYLSSAPQSEVIQLFSLNQQFQCILRGINFHIKRGSLTIVVGSVGSGKSSIGLALIGEMKRMKGSINVNGSVAYCPQNAWITSNSVRGNILFGNAFDESRYKQTIKVCGLEKDLSILPAGDETAVGERGVNMSGGQKARIQLARAVYSDRDIYILDDPLSAVDAYVGQKLFQECIDGQLKGKTRILLSNGILELHAQRADQIIILERGQIIAQGTLEEIETQGIDISKYMRNNQYDFIMNQNQLIKSPDIQQQDKNNNPDKHPLHRKHIHIVASTDIPPLPSIQNIESTSQEENQQTNTPENSQSNGYHIKRVQSQSSISSVDSQNNILSDSTSQSPRLYQQTQISNKIDHHIPMIKENEKSQDQQQLQNEFGSDKKDILFKRWDGNVKQHNYIPNSETQKKQQIQSVGKRVLTGEEQATGAIPIRAYLDYARSLAPYLIVFLLLILSASAEAMCLVADYWVGVIGEVEQYSNISYWMKVGIYCIMTTYVLFAMLSRSIIGGYLVKRSSRRVHGKLLSSVSKAPSSFYDTTPLGRIINRFTGDLPLIDRELYNTIIHVLNMWFSSISAVIVIAVDTALFLAFGIPVLLLLFIILTVYLRAARNLMRLELIARSPVLSLYNEMTSGAGLPTIRSYGMQQQWRKEFVILNDEWTIRSILSHEGNLWASIMTGGLTTLFTASVIFLGWMSMSPAKLGVAIGASFRFFELGTHLVEETVQMETRMTSYQRVHFYSNSLPHEIALDDEEYEIEDIKKKKTNYKQKKYNNLDDSKYLNQFLLQQSDLQKLNETGIWEGKKWPVGSIRFENVYFRYRPGLPFVLRNISLNISNGERIGVCGRTGAGKSSLCFPLFRLIELNPALLPASIDVETGFPKEDEEDINDNIIYQNSFEINSSNNNHIHKHKHKDLNKGRVLIDGVDISKVDLYRLRSCLALIPQDPILFSGSIRTNLDVNSAAISELNQGKQVDNFKKIQMKEDNELWEALKLVHLFSTITELPLKLDTLVTDGGLNFSAGQRQQICLARAILSNSSIIVLDEATSCIDAETDRKIQRTISQQFREKTVITIAHRLETMREC</sequence>
<keyword evidence="6 9" id="KW-1133">Transmembrane helix</keyword>
<dbReference type="Gene3D" id="1.20.1560.10">
    <property type="entry name" value="ABC transporter type 1, transmembrane domain"/>
    <property type="match status" value="1"/>
</dbReference>
<keyword evidence="3 9" id="KW-0812">Transmembrane</keyword>
<dbReference type="Proteomes" id="UP000324800">
    <property type="component" value="Unassembled WGS sequence"/>
</dbReference>
<feature type="transmembrane region" description="Helical" evidence="9">
    <location>
        <begin position="738"/>
        <end position="758"/>
    </location>
</feature>
<evidence type="ECO:0000313" key="13">
    <source>
        <dbReference type="Proteomes" id="UP000324800"/>
    </source>
</evidence>